<dbReference type="GO" id="GO:0005525">
    <property type="term" value="F:GTP binding"/>
    <property type="evidence" value="ECO:0007669"/>
    <property type="project" value="UniProtKB-KW"/>
</dbReference>
<feature type="domain" description="Tr-type G" evidence="9">
    <location>
        <begin position="1"/>
        <end position="171"/>
    </location>
</feature>
<reference evidence="10 11" key="1">
    <citation type="submission" date="2005-11" db="EMBL/GenBank/DDBJ databases">
        <title>The complete genome sequence of Lawsonia intracellularis: the causative agent of proliferative enteropathy.</title>
        <authorList>
            <person name="Kaur K."/>
            <person name="Zhang Q."/>
            <person name="Beckler D."/>
            <person name="Munir S."/>
            <person name="Li L."/>
            <person name="Kinsley K."/>
            <person name="Herron L."/>
            <person name="Peterson A."/>
            <person name="May B."/>
            <person name="Singh S."/>
            <person name="Gebhart C."/>
            <person name="Kapur V."/>
        </authorList>
    </citation>
    <scope>NUCLEOTIDE SEQUENCE [LARGE SCALE GENOMIC DNA]</scope>
    <source>
        <strain evidence="10 11">PHE/MN1-00</strain>
    </source>
</reference>
<evidence type="ECO:0000256" key="1">
    <source>
        <dbReference type="ARBA" id="ARBA00004496"/>
    </source>
</evidence>
<dbReference type="InterPro" id="IPR015191">
    <property type="entry name" value="SelB_WHD4"/>
</dbReference>
<comment type="subcellular location">
    <subcellularLocation>
        <location evidence="1">Cytoplasm</location>
    </subcellularLocation>
</comment>
<dbReference type="FunFam" id="2.40.30.10:FF:000020">
    <property type="entry name" value="Translation elongation factor EF-1"/>
    <property type="match status" value="1"/>
</dbReference>
<dbReference type="GO" id="GO:0001514">
    <property type="term" value="P:selenocysteine incorporation"/>
    <property type="evidence" value="ECO:0007669"/>
    <property type="project" value="InterPro"/>
</dbReference>
<keyword evidence="4" id="KW-0547">Nucleotide-binding</keyword>
<evidence type="ECO:0000256" key="3">
    <source>
        <dbReference type="ARBA" id="ARBA00022490"/>
    </source>
</evidence>
<name>Q1MPY9_LAWIP</name>
<protein>
    <recommendedName>
        <fullName evidence="2">Selenocysteine-specific elongation factor</fullName>
    </recommendedName>
    <alternativeName>
        <fullName evidence="8">SelB translation factor</fullName>
    </alternativeName>
</protein>
<dbReference type="SUPFAM" id="SSF50447">
    <property type="entry name" value="Translation proteins"/>
    <property type="match status" value="1"/>
</dbReference>
<dbReference type="InterPro" id="IPR031157">
    <property type="entry name" value="G_TR_CS"/>
</dbReference>
<comment type="function">
    <text evidence="7">Translation factor necessary for the incorporation of selenocysteine into proteins. It probably replaces EF-Tu for the insertion of selenocysteine directed by the UGA codon. SelB binds GTP and GDP.</text>
</comment>
<dbReference type="InterPro" id="IPR005225">
    <property type="entry name" value="Small_GTP-bd"/>
</dbReference>
<keyword evidence="5" id="KW-0648">Protein biosynthesis</keyword>
<dbReference type="Pfam" id="PF03144">
    <property type="entry name" value="GTP_EFTU_D2"/>
    <property type="match status" value="1"/>
</dbReference>
<evidence type="ECO:0000256" key="4">
    <source>
        <dbReference type="ARBA" id="ARBA00022741"/>
    </source>
</evidence>
<evidence type="ECO:0000259" key="9">
    <source>
        <dbReference type="PROSITE" id="PS51722"/>
    </source>
</evidence>
<dbReference type="GO" id="GO:0005829">
    <property type="term" value="C:cytosol"/>
    <property type="evidence" value="ECO:0007669"/>
    <property type="project" value="TreeGrafter"/>
</dbReference>
<keyword evidence="6" id="KW-0342">GTP-binding</keyword>
<dbReference type="KEGG" id="lip:LI0884"/>
<gene>
    <name evidence="10" type="primary">selB</name>
    <name evidence="10" type="ordered locus">LI0884</name>
</gene>
<dbReference type="InterPro" id="IPR009001">
    <property type="entry name" value="Transl_elong_EF1A/Init_IF2_C"/>
</dbReference>
<dbReference type="PANTHER" id="PTHR43721">
    <property type="entry name" value="ELONGATION FACTOR TU-RELATED"/>
    <property type="match status" value="1"/>
</dbReference>
<evidence type="ECO:0000256" key="6">
    <source>
        <dbReference type="ARBA" id="ARBA00023134"/>
    </source>
</evidence>
<evidence type="ECO:0000256" key="2">
    <source>
        <dbReference type="ARBA" id="ARBA00015953"/>
    </source>
</evidence>
<dbReference type="FunFam" id="3.40.50.300:FF:001064">
    <property type="entry name" value="Selenocysteine-specific translation elongation factor"/>
    <property type="match status" value="1"/>
</dbReference>
<evidence type="ECO:0000256" key="7">
    <source>
        <dbReference type="ARBA" id="ARBA00025526"/>
    </source>
</evidence>
<sequence length="641" mass="71622">MSIVIGTAGHIDHGKTSLVQILTGINCDKLSEEKRRGITIDLGFAYYVSPTGEKLSIIDVPGHEKFIKNMVAGASGIDVVMLVIAADEGVMPQTKEHIEICSLLGIKHGFIVLTKTDIVDKEWLEVIKEDIKLFLKNTFLHNTPILQVSSTTGEGIKNLKTHLNHYLSIPHSKQKTDIFRLPIDRVFTIKGHGTVVTGTIASGSIATGEAITILPSNKKTKVKQIQYHGNIVETAYAGQRTAINLHGINTSEVKRGDILAHPDTLVLSTRWLISLTCLPSSPRPLKHCSEVHLHHGTQEILAQLYFFNKNSLAPGETILCEIRLKKPLVGIFGDHVVIRTFSPLQTVAGGSIVNPIASPISRHTITDHTIDTLLSLPSATEEELVKKQIEFLDATGIYLTTLSIVTNIEHNRLLSILTSFIERGIIICFDKENYGYLSVNTMKTLVEQCLVAITNFHKKNPIKQGIEQGTFFTNYKIWGKILPHKLIGFIINQLIQKGNLTSEGNYIYLPSHTISLSFEQQHLYDNILKLYIEAGYTPPKLSNILTTLNSTIKQATPIITLLLERKALTHITEDMYYSTQAIKKLKSILQNWFNSHKELDIATFKELSGGLPRKYSIPLLEYFDKEKLTIRIGDKRQLRNP</sequence>
<proteinExistence type="predicted"/>
<dbReference type="GO" id="GO:0003746">
    <property type="term" value="F:translation elongation factor activity"/>
    <property type="evidence" value="ECO:0007669"/>
    <property type="project" value="UniProtKB-KW"/>
</dbReference>
<dbReference type="SUPFAM" id="SSF46785">
    <property type="entry name" value="Winged helix' DNA-binding domain"/>
    <property type="match status" value="3"/>
</dbReference>
<dbReference type="Proteomes" id="UP000002430">
    <property type="component" value="Chromosome"/>
</dbReference>
<dbReference type="PROSITE" id="PS51722">
    <property type="entry name" value="G_TR_2"/>
    <property type="match status" value="1"/>
</dbReference>
<dbReference type="Gene3D" id="2.40.30.10">
    <property type="entry name" value="Translation factors"/>
    <property type="match status" value="1"/>
</dbReference>
<dbReference type="eggNOG" id="COG3276">
    <property type="taxonomic scope" value="Bacteria"/>
</dbReference>
<dbReference type="CDD" id="cd03696">
    <property type="entry name" value="SelB_II"/>
    <property type="match status" value="1"/>
</dbReference>
<dbReference type="InterPro" id="IPR057335">
    <property type="entry name" value="Beta-barrel_SelB"/>
</dbReference>
<dbReference type="PRINTS" id="PR00315">
    <property type="entry name" value="ELONGATNFCT"/>
</dbReference>
<dbReference type="Gene3D" id="1.10.10.2770">
    <property type="match status" value="1"/>
</dbReference>
<dbReference type="InterPro" id="IPR004535">
    <property type="entry name" value="Transl_elong_SelB"/>
</dbReference>
<dbReference type="SUPFAM" id="SSF50465">
    <property type="entry name" value="EF-Tu/eEF-1alpha/eIF2-gamma C-terminal domain"/>
    <property type="match status" value="1"/>
</dbReference>
<accession>Q1MPY9</accession>
<dbReference type="GO" id="GO:0003723">
    <property type="term" value="F:RNA binding"/>
    <property type="evidence" value="ECO:0007669"/>
    <property type="project" value="InterPro"/>
</dbReference>
<dbReference type="NCBIfam" id="TIGR00231">
    <property type="entry name" value="small_GTP"/>
    <property type="match status" value="1"/>
</dbReference>
<dbReference type="Pfam" id="PF09106">
    <property type="entry name" value="WHD_2nd_SelB"/>
    <property type="match status" value="1"/>
</dbReference>
<dbReference type="InterPro" id="IPR036390">
    <property type="entry name" value="WH_DNA-bd_sf"/>
</dbReference>
<dbReference type="InterPro" id="IPR015190">
    <property type="entry name" value="Elong_fac_SelB-wing-hlx_typ-2"/>
</dbReference>
<dbReference type="InterPro" id="IPR027417">
    <property type="entry name" value="P-loop_NTPase"/>
</dbReference>
<dbReference type="InterPro" id="IPR000795">
    <property type="entry name" value="T_Tr_GTP-bd_dom"/>
</dbReference>
<evidence type="ECO:0000256" key="5">
    <source>
        <dbReference type="ARBA" id="ARBA00022917"/>
    </source>
</evidence>
<dbReference type="Gene3D" id="3.40.50.300">
    <property type="entry name" value="P-loop containing nucleotide triphosphate hydrolases"/>
    <property type="match status" value="1"/>
</dbReference>
<dbReference type="OrthoDB" id="9803139at2"/>
<dbReference type="PROSITE" id="PS00301">
    <property type="entry name" value="G_TR_1"/>
    <property type="match status" value="1"/>
</dbReference>
<dbReference type="EMBL" id="AM180252">
    <property type="protein sequence ID" value="CAJ54938.1"/>
    <property type="molecule type" value="Genomic_DNA"/>
</dbReference>
<dbReference type="SUPFAM" id="SSF52540">
    <property type="entry name" value="P-loop containing nucleoside triphosphate hydrolases"/>
    <property type="match status" value="1"/>
</dbReference>
<dbReference type="HOGENOM" id="CLU_023030_3_0_7"/>
<dbReference type="CDD" id="cd15491">
    <property type="entry name" value="selB_III"/>
    <property type="match status" value="1"/>
</dbReference>
<evidence type="ECO:0000313" key="11">
    <source>
        <dbReference type="Proteomes" id="UP000002430"/>
    </source>
</evidence>
<dbReference type="GO" id="GO:0003924">
    <property type="term" value="F:GTPase activity"/>
    <property type="evidence" value="ECO:0007669"/>
    <property type="project" value="InterPro"/>
</dbReference>
<dbReference type="STRING" id="363253.LI0884"/>
<keyword evidence="3" id="KW-0963">Cytoplasm</keyword>
<dbReference type="Pfam" id="PF09107">
    <property type="entry name" value="WHD_3rd_SelB"/>
    <property type="match status" value="1"/>
</dbReference>
<dbReference type="AlphaFoldDB" id="Q1MPY9"/>
<organism evidence="10 11">
    <name type="scientific">Lawsonia intracellularis (strain PHE/MN1-00)</name>
    <dbReference type="NCBI Taxonomy" id="363253"/>
    <lineage>
        <taxon>Bacteria</taxon>
        <taxon>Pseudomonadati</taxon>
        <taxon>Thermodesulfobacteriota</taxon>
        <taxon>Desulfovibrionia</taxon>
        <taxon>Desulfovibrionales</taxon>
        <taxon>Desulfovibrionaceae</taxon>
        <taxon>Lawsonia</taxon>
    </lineage>
</organism>
<dbReference type="RefSeq" id="WP_011526967.1">
    <property type="nucleotide sequence ID" value="NC_008011.1"/>
</dbReference>
<dbReference type="InterPro" id="IPR050055">
    <property type="entry name" value="EF-Tu_GTPase"/>
</dbReference>
<dbReference type="CDD" id="cd04171">
    <property type="entry name" value="SelB"/>
    <property type="match status" value="1"/>
</dbReference>
<dbReference type="InterPro" id="IPR004161">
    <property type="entry name" value="EFTu-like_2"/>
</dbReference>
<dbReference type="Gene3D" id="1.10.10.10">
    <property type="entry name" value="Winged helix-like DNA-binding domain superfamily/Winged helix DNA-binding domain"/>
    <property type="match status" value="1"/>
</dbReference>
<dbReference type="InterPro" id="IPR009000">
    <property type="entry name" value="Transl_B-barrel_sf"/>
</dbReference>
<keyword evidence="10" id="KW-0251">Elongation factor</keyword>
<keyword evidence="11" id="KW-1185">Reference proteome</keyword>
<evidence type="ECO:0000256" key="8">
    <source>
        <dbReference type="ARBA" id="ARBA00031615"/>
    </source>
</evidence>
<dbReference type="PANTHER" id="PTHR43721:SF22">
    <property type="entry name" value="ELONGATION FACTOR TU, MITOCHONDRIAL"/>
    <property type="match status" value="1"/>
</dbReference>
<evidence type="ECO:0000313" key="10">
    <source>
        <dbReference type="EMBL" id="CAJ54938.1"/>
    </source>
</evidence>
<dbReference type="NCBIfam" id="TIGR00475">
    <property type="entry name" value="selB"/>
    <property type="match status" value="1"/>
</dbReference>
<dbReference type="Pfam" id="PF00009">
    <property type="entry name" value="GTP_EFTU"/>
    <property type="match status" value="1"/>
</dbReference>
<dbReference type="InterPro" id="IPR036388">
    <property type="entry name" value="WH-like_DNA-bd_sf"/>
</dbReference>
<dbReference type="Pfam" id="PF25461">
    <property type="entry name" value="Beta-barrel_SelB"/>
    <property type="match status" value="1"/>
</dbReference>